<evidence type="ECO:0000256" key="2">
    <source>
        <dbReference type="ARBA" id="ARBA00023125"/>
    </source>
</evidence>
<gene>
    <name evidence="5" type="ORF">PGX00_16550</name>
</gene>
<evidence type="ECO:0000313" key="6">
    <source>
        <dbReference type="Proteomes" id="UP001210678"/>
    </source>
</evidence>
<evidence type="ECO:0000256" key="1">
    <source>
        <dbReference type="ARBA" id="ARBA00023015"/>
    </source>
</evidence>
<proteinExistence type="predicted"/>
<feature type="domain" description="HTH luxR-type" evidence="4">
    <location>
        <begin position="194"/>
        <end position="259"/>
    </location>
</feature>
<evidence type="ECO:0000259" key="4">
    <source>
        <dbReference type="PROSITE" id="PS50043"/>
    </source>
</evidence>
<dbReference type="Gene3D" id="1.10.10.10">
    <property type="entry name" value="Winged helix-like DNA-binding domain superfamily/Winged helix DNA-binding domain"/>
    <property type="match status" value="1"/>
</dbReference>
<dbReference type="PANTHER" id="PTHR44688:SF16">
    <property type="entry name" value="DNA-BINDING TRANSCRIPTIONAL ACTIVATOR DEVR_DOSR"/>
    <property type="match status" value="1"/>
</dbReference>
<protein>
    <submittedName>
        <fullName evidence="5">LuxR C-terminal-related transcriptional regulator</fullName>
    </submittedName>
</protein>
<dbReference type="PROSITE" id="PS00622">
    <property type="entry name" value="HTH_LUXR_1"/>
    <property type="match status" value="1"/>
</dbReference>
<dbReference type="CDD" id="cd06170">
    <property type="entry name" value="LuxR_C_like"/>
    <property type="match status" value="1"/>
</dbReference>
<keyword evidence="3" id="KW-0804">Transcription</keyword>
<accession>A0ABT4YUB2</accession>
<dbReference type="SUPFAM" id="SSF46894">
    <property type="entry name" value="C-terminal effector domain of the bipartite response regulators"/>
    <property type="match status" value="1"/>
</dbReference>
<dbReference type="Proteomes" id="UP001210678">
    <property type="component" value="Unassembled WGS sequence"/>
</dbReference>
<sequence length="263" mass="30759">MMTTTPQLVPNDRHIDASSLDDINTDYLVHFLTSIISFDTVVILGYHDNQKPVYLYDSINTRKDLLFQRYLTSSFTYDPFYCQIMKEGVEGIFNINDILIDDWECQNYRKQFYYNIKREDELALMARIDDTRSIAIFLGRQEANDGFTEEQKQLVFRRYNDIKEQCLQFNPENNWLPLDEKESSHALSVHQALATFATDVLTTREQEVIMLMVQGLSNNDIAVQLQISVATVKVHRKSIYSKLKVTNLNEFWQLFLAHLISCV</sequence>
<keyword evidence="1" id="KW-0805">Transcription regulation</keyword>
<dbReference type="InterPro" id="IPR000792">
    <property type="entry name" value="Tscrpt_reg_LuxR_C"/>
</dbReference>
<dbReference type="PANTHER" id="PTHR44688">
    <property type="entry name" value="DNA-BINDING TRANSCRIPTIONAL ACTIVATOR DEVR_DOSR"/>
    <property type="match status" value="1"/>
</dbReference>
<dbReference type="RefSeq" id="WP_272138619.1">
    <property type="nucleotide sequence ID" value="NZ_JAQLOI010000003.1"/>
</dbReference>
<dbReference type="InterPro" id="IPR036388">
    <property type="entry name" value="WH-like_DNA-bd_sf"/>
</dbReference>
<evidence type="ECO:0000313" key="5">
    <source>
        <dbReference type="EMBL" id="MDB1125165.1"/>
    </source>
</evidence>
<organism evidence="5 6">
    <name type="scientific">Vibrio algarum</name>
    <dbReference type="NCBI Taxonomy" id="3020714"/>
    <lineage>
        <taxon>Bacteria</taxon>
        <taxon>Pseudomonadati</taxon>
        <taxon>Pseudomonadota</taxon>
        <taxon>Gammaproteobacteria</taxon>
        <taxon>Vibrionales</taxon>
        <taxon>Vibrionaceae</taxon>
        <taxon>Vibrio</taxon>
    </lineage>
</organism>
<dbReference type="Pfam" id="PF00196">
    <property type="entry name" value="GerE"/>
    <property type="match status" value="1"/>
</dbReference>
<dbReference type="PROSITE" id="PS50043">
    <property type="entry name" value="HTH_LUXR_2"/>
    <property type="match status" value="1"/>
</dbReference>
<dbReference type="InterPro" id="IPR016032">
    <property type="entry name" value="Sig_transdc_resp-reg_C-effctor"/>
</dbReference>
<comment type="caution">
    <text evidence="5">The sequence shown here is derived from an EMBL/GenBank/DDBJ whole genome shotgun (WGS) entry which is preliminary data.</text>
</comment>
<reference evidence="5 6" key="1">
    <citation type="submission" date="2023-01" db="EMBL/GenBank/DDBJ databases">
        <title>Vibrio sp. KJ40-1 sp.nov, isolated from marine algae.</title>
        <authorList>
            <person name="Butt M."/>
            <person name="Kim J.M.J."/>
            <person name="Jeon C.O.C."/>
        </authorList>
    </citation>
    <scope>NUCLEOTIDE SEQUENCE [LARGE SCALE GENOMIC DNA]</scope>
    <source>
        <strain evidence="5 6">KJ40-1</strain>
    </source>
</reference>
<keyword evidence="6" id="KW-1185">Reference proteome</keyword>
<name>A0ABT4YUB2_9VIBR</name>
<keyword evidence="2" id="KW-0238">DNA-binding</keyword>
<dbReference type="PRINTS" id="PR00038">
    <property type="entry name" value="HTHLUXR"/>
</dbReference>
<dbReference type="SMART" id="SM00421">
    <property type="entry name" value="HTH_LUXR"/>
    <property type="match status" value="1"/>
</dbReference>
<dbReference type="EMBL" id="JAQLOI010000003">
    <property type="protein sequence ID" value="MDB1125165.1"/>
    <property type="molecule type" value="Genomic_DNA"/>
</dbReference>
<evidence type="ECO:0000256" key="3">
    <source>
        <dbReference type="ARBA" id="ARBA00023163"/>
    </source>
</evidence>